<name>A0AB39SJZ1_9ACTN</name>
<proteinExistence type="predicted"/>
<evidence type="ECO:0000256" key="1">
    <source>
        <dbReference type="SAM" id="MobiDB-lite"/>
    </source>
</evidence>
<gene>
    <name evidence="2" type="ORF">AB5J50_39975</name>
</gene>
<sequence length="290" mass="30106">MTDKNEKLKPPPRRTGRTLGGAKKTALPPPPPTAELTPEQFAAEQATAEGEGRADAGAPQVQPAPSTDPVEASAQSPGETKTKVSQPYPQLTVEATPSGPVQEATASQQAHPAVIVPEFRMESAVHPIEGQVPPGAPAAQPAAPAVQPTQQAEPIAQHGLSQVPFAASGAAPAAEVAVRPAVAPVPGGTAFPVRTDAPGSHQEQDMRSPAAPSEGTPWAQGPGRPRDIPEAAVVLNQRIIARESLDSSVPAALKLKKRIKRFALDNELDHLPIGDIVSVALDEWLSTRGF</sequence>
<feature type="compositionally biased region" description="Polar residues" evidence="1">
    <location>
        <begin position="73"/>
        <end position="95"/>
    </location>
</feature>
<dbReference type="AlphaFoldDB" id="A0AB39SJZ1"/>
<organism evidence="2">
    <name type="scientific">Streptomyces sp. R35</name>
    <dbReference type="NCBI Taxonomy" id="3238630"/>
    <lineage>
        <taxon>Bacteria</taxon>
        <taxon>Bacillati</taxon>
        <taxon>Actinomycetota</taxon>
        <taxon>Actinomycetes</taxon>
        <taxon>Kitasatosporales</taxon>
        <taxon>Streptomycetaceae</taxon>
        <taxon>Streptomyces</taxon>
    </lineage>
</organism>
<feature type="compositionally biased region" description="Low complexity" evidence="1">
    <location>
        <begin position="129"/>
        <end position="148"/>
    </location>
</feature>
<feature type="region of interest" description="Disordered" evidence="1">
    <location>
        <begin position="189"/>
        <end position="227"/>
    </location>
</feature>
<dbReference type="EMBL" id="CP163440">
    <property type="protein sequence ID" value="XDQ66546.1"/>
    <property type="molecule type" value="Genomic_DNA"/>
</dbReference>
<feature type="region of interest" description="Disordered" evidence="1">
    <location>
        <begin position="1"/>
        <end position="114"/>
    </location>
</feature>
<dbReference type="RefSeq" id="WP_369263548.1">
    <property type="nucleotide sequence ID" value="NZ_CP163440.1"/>
</dbReference>
<evidence type="ECO:0000313" key="2">
    <source>
        <dbReference type="EMBL" id="XDQ66546.1"/>
    </source>
</evidence>
<accession>A0AB39SJZ1</accession>
<protein>
    <submittedName>
        <fullName evidence="2">Uncharacterized protein</fullName>
    </submittedName>
</protein>
<reference evidence="2" key="1">
    <citation type="submission" date="2024-07" db="EMBL/GenBank/DDBJ databases">
        <authorList>
            <person name="Yu S.T."/>
        </authorList>
    </citation>
    <scope>NUCLEOTIDE SEQUENCE</scope>
    <source>
        <strain evidence="2">R35</strain>
    </source>
</reference>
<feature type="region of interest" description="Disordered" evidence="1">
    <location>
        <begin position="128"/>
        <end position="148"/>
    </location>
</feature>